<evidence type="ECO:0000256" key="2">
    <source>
        <dbReference type="SAM" id="MobiDB-lite"/>
    </source>
</evidence>
<protein>
    <submittedName>
        <fullName evidence="4">Mucin-12-like</fullName>
    </submittedName>
</protein>
<dbReference type="PROSITE" id="PS00615">
    <property type="entry name" value="C_TYPE_LECTIN_1"/>
    <property type="match status" value="1"/>
</dbReference>
<feature type="compositionally biased region" description="Acidic residues" evidence="2">
    <location>
        <begin position="412"/>
        <end position="425"/>
    </location>
</feature>
<dbReference type="InterPro" id="IPR016186">
    <property type="entry name" value="C-type_lectin-like/link_sf"/>
</dbReference>
<name>A0A8C5DF16_GOUWI</name>
<feature type="compositionally biased region" description="Polar residues" evidence="2">
    <location>
        <begin position="326"/>
        <end position="338"/>
    </location>
</feature>
<dbReference type="Proteomes" id="UP000694680">
    <property type="component" value="Chromosome 16"/>
</dbReference>
<accession>A0A8C5DF16</accession>
<dbReference type="AlphaFoldDB" id="A0A8C5DF16"/>
<feature type="compositionally biased region" description="Acidic residues" evidence="2">
    <location>
        <begin position="437"/>
        <end position="460"/>
    </location>
</feature>
<proteinExistence type="predicted"/>
<dbReference type="PANTHER" id="PTHR45784">
    <property type="entry name" value="C-TYPE LECTIN DOMAIN FAMILY 20 MEMBER A-RELATED"/>
    <property type="match status" value="1"/>
</dbReference>
<feature type="compositionally biased region" description="Polar residues" evidence="2">
    <location>
        <begin position="480"/>
        <end position="492"/>
    </location>
</feature>
<feature type="region of interest" description="Disordered" evidence="2">
    <location>
        <begin position="263"/>
        <end position="498"/>
    </location>
</feature>
<feature type="domain" description="C-type lectin" evidence="3">
    <location>
        <begin position="29"/>
        <end position="142"/>
    </location>
</feature>
<dbReference type="PROSITE" id="PS50041">
    <property type="entry name" value="C_TYPE_LECTIN_2"/>
    <property type="match status" value="3"/>
</dbReference>
<dbReference type="GeneID" id="114478068"/>
<keyword evidence="5" id="KW-1185">Reference proteome</keyword>
<feature type="compositionally biased region" description="Acidic residues" evidence="2">
    <location>
        <begin position="369"/>
        <end position="384"/>
    </location>
</feature>
<evidence type="ECO:0000313" key="4">
    <source>
        <dbReference type="Ensembl" id="ENSGWIP00000004885.1"/>
    </source>
</evidence>
<organism evidence="4 5">
    <name type="scientific">Gouania willdenowi</name>
    <name type="common">Blunt-snouted clingfish</name>
    <name type="synonym">Lepadogaster willdenowi</name>
    <dbReference type="NCBI Taxonomy" id="441366"/>
    <lineage>
        <taxon>Eukaryota</taxon>
        <taxon>Metazoa</taxon>
        <taxon>Chordata</taxon>
        <taxon>Craniata</taxon>
        <taxon>Vertebrata</taxon>
        <taxon>Euteleostomi</taxon>
        <taxon>Actinopterygii</taxon>
        <taxon>Neopterygii</taxon>
        <taxon>Teleostei</taxon>
        <taxon>Neoteleostei</taxon>
        <taxon>Acanthomorphata</taxon>
        <taxon>Ovalentaria</taxon>
        <taxon>Blenniimorphae</taxon>
        <taxon>Blenniiformes</taxon>
        <taxon>Gobiesocoidei</taxon>
        <taxon>Gobiesocidae</taxon>
        <taxon>Gobiesocinae</taxon>
        <taxon>Gouania</taxon>
    </lineage>
</organism>
<feature type="domain" description="C-type lectin" evidence="3">
    <location>
        <begin position="150"/>
        <end position="254"/>
    </location>
</feature>
<reference evidence="4" key="1">
    <citation type="submission" date="2020-06" db="EMBL/GenBank/DDBJ databases">
        <authorList>
            <consortium name="Wellcome Sanger Institute Data Sharing"/>
        </authorList>
    </citation>
    <scope>NUCLEOTIDE SEQUENCE [LARGE SCALE GENOMIC DNA]</scope>
</reference>
<dbReference type="PANTHER" id="PTHR45784:SF3">
    <property type="entry name" value="C-TYPE LECTIN DOMAIN FAMILY 4 MEMBER K-LIKE-RELATED"/>
    <property type="match status" value="1"/>
</dbReference>
<gene>
    <name evidence="4" type="primary">LOC114478068</name>
</gene>
<keyword evidence="1" id="KW-1015">Disulfide bond</keyword>
<evidence type="ECO:0000313" key="5">
    <source>
        <dbReference type="Proteomes" id="UP000694680"/>
    </source>
</evidence>
<dbReference type="InterPro" id="IPR018378">
    <property type="entry name" value="C-type_lectin_CS"/>
</dbReference>
<feature type="compositionally biased region" description="Polar residues" evidence="2">
    <location>
        <begin position="273"/>
        <end position="299"/>
    </location>
</feature>
<dbReference type="SUPFAM" id="SSF56436">
    <property type="entry name" value="C-type lectin-like"/>
    <property type="match status" value="3"/>
</dbReference>
<feature type="region of interest" description="Disordered" evidence="2">
    <location>
        <begin position="521"/>
        <end position="542"/>
    </location>
</feature>
<dbReference type="RefSeq" id="XP_028326668.1">
    <property type="nucleotide sequence ID" value="XM_028470867.1"/>
</dbReference>
<feature type="compositionally biased region" description="Basic and acidic residues" evidence="2">
    <location>
        <begin position="385"/>
        <end position="407"/>
    </location>
</feature>
<evidence type="ECO:0000259" key="3">
    <source>
        <dbReference type="PROSITE" id="PS50041"/>
    </source>
</evidence>
<reference evidence="4" key="2">
    <citation type="submission" date="2025-08" db="UniProtKB">
        <authorList>
            <consortium name="Ensembl"/>
        </authorList>
    </citation>
    <scope>IDENTIFICATION</scope>
</reference>
<sequence>MVETRHNGIRRTSLTQSLVLISVFYPFTLGSSNFQLVDQFKTYQEAKSYCRDMYTDLVTVHNLTVMNELITLVTNKTPRAWIGLESADVRVWHWSQPDQRTDFFNWKLGEPQGEDQDTCVAMDQHGQWFESECTTTRSFVCQDNNNYSKHVLVNETKSWRDAHSHCRDLSSELVSIHTIVENAAVQNVSALQVVWIGLFKDSWMWSDGSNSSFRFWRPNQPNYSEDQYCTVAVFRLRGQWNDLRCSGKHWFICYGEKKTLSTTASTEIEKDTTSYSPNRNLTTQTPSEAATSSTVTLTPDMTELPSTTDRTTTEEETTVSEFATSPQMKTRSTTTSSQNEDDTITTDSPTRTTQMMTSTPEMTELPTTTEEELPTTTTEEEEELPTTKEEELPTTKEEALPTTKEEELPTTTEEEALPTTTEEEGLPTTKEELPTTTEEEALPTTTEEEELPTTTEEEELPTTKEEELPTTTEEEATASEFASSPSTELYSRTTETSTVTVTQSTETLDLTTVIDSSTPFTTSVQSTTHSSNLTPTVSSPSSSDNLILIQENMTWIEAMGYCRENHMDLVNILNKQLQDEVAEKAKSATTAYVWMGLRYNCKFEFWFWTSSSSGCYQSWASGHGSEWEYECGVSGAVEATGRHQWVGLPQGNKLNFICSTCLG</sequence>
<dbReference type="Gene3D" id="3.10.100.10">
    <property type="entry name" value="Mannose-Binding Protein A, subunit A"/>
    <property type="match status" value="3"/>
</dbReference>
<dbReference type="SMART" id="SM00034">
    <property type="entry name" value="CLECT"/>
    <property type="match status" value="3"/>
</dbReference>
<dbReference type="Pfam" id="PF00059">
    <property type="entry name" value="Lectin_C"/>
    <property type="match status" value="3"/>
</dbReference>
<dbReference type="Ensembl" id="ENSGWIT00000005228.1">
    <property type="protein sequence ID" value="ENSGWIP00000004885.1"/>
    <property type="gene ID" value="ENSGWIG00000002591.1"/>
</dbReference>
<evidence type="ECO:0000256" key="1">
    <source>
        <dbReference type="ARBA" id="ARBA00023157"/>
    </source>
</evidence>
<feature type="compositionally biased region" description="Low complexity" evidence="2">
    <location>
        <begin position="345"/>
        <end position="368"/>
    </location>
</feature>
<dbReference type="CDD" id="cd00037">
    <property type="entry name" value="CLECT"/>
    <property type="match status" value="2"/>
</dbReference>
<feature type="domain" description="C-type lectin" evidence="3">
    <location>
        <begin position="550"/>
        <end position="659"/>
    </location>
</feature>
<reference evidence="4" key="3">
    <citation type="submission" date="2025-09" db="UniProtKB">
        <authorList>
            <consortium name="Ensembl"/>
        </authorList>
    </citation>
    <scope>IDENTIFICATION</scope>
</reference>
<dbReference type="InterPro" id="IPR016187">
    <property type="entry name" value="CTDL_fold"/>
</dbReference>
<dbReference type="InterPro" id="IPR001304">
    <property type="entry name" value="C-type_lectin-like"/>
</dbReference>